<feature type="transmembrane region" description="Helical" evidence="1">
    <location>
        <begin position="305"/>
        <end position="333"/>
    </location>
</feature>
<feature type="transmembrane region" description="Helical" evidence="1">
    <location>
        <begin position="12"/>
        <end position="35"/>
    </location>
</feature>
<keyword evidence="1" id="KW-0472">Membrane</keyword>
<reference evidence="2" key="1">
    <citation type="submission" date="2019-03" db="EMBL/GenBank/DDBJ databases">
        <authorList>
            <consortium name="Pathogen Informatics"/>
        </authorList>
    </citation>
    <scope>NUCLEOTIDE SEQUENCE</scope>
    <source>
        <strain evidence="2">5012STDY7626466</strain>
    </source>
</reference>
<evidence type="ECO:0000313" key="2">
    <source>
        <dbReference type="EMBL" id="VGM05626.1"/>
    </source>
</evidence>
<sequence length="391" mass="44755">MNKDIRNRKLFVLTLFGFGVIYYLIFPVMLSSIYMSDDLPLSKYLGGLLFNFDYNSYYGYIVAFLIIFILGLNSYLGRVKIEEEYAEREARNDLFIGFVLFAIFIILLINYYLLKDQLFKGYAGLNWNEKNEQKSFISGFNVFLGVFSTYLWKCDSKLKWFSSFITLTNSVILLGLGGRMYVLVVLICILTYLILHLKVSIKKILILSAISFVLLLVMGIVRQGGEINRKGLFFIFIAEPMFNWLSTGSLLKYNQLNYFEIPNILLSSIVSMIPTVVWNGKNEFISQLSGKGSYLIESPVGGTNIIASLISSFGVIGSLISIYVFGFFGGFLIKKSYKNSFCFMSLCAFCALMPFMFFRDNIIIFQKNLLFNGILLPFFIIKCNKVFSRLV</sequence>
<feature type="transmembrane region" description="Helical" evidence="1">
    <location>
        <begin position="94"/>
        <end position="114"/>
    </location>
</feature>
<feature type="transmembrane region" description="Helical" evidence="1">
    <location>
        <begin position="201"/>
        <end position="221"/>
    </location>
</feature>
<feature type="transmembrane region" description="Helical" evidence="1">
    <location>
        <begin position="55"/>
        <end position="73"/>
    </location>
</feature>
<dbReference type="RefSeq" id="WP_023317068.1">
    <property type="nucleotide sequence ID" value="NZ_CAAGUX010000001.1"/>
</dbReference>
<dbReference type="NCBIfam" id="TIGR04370">
    <property type="entry name" value="glyco_rpt_poly"/>
    <property type="match status" value="1"/>
</dbReference>
<keyword evidence="1" id="KW-1133">Transmembrane helix</keyword>
<organism evidence="2">
    <name type="scientific">Klebsiella pneumoniae</name>
    <dbReference type="NCBI Taxonomy" id="573"/>
    <lineage>
        <taxon>Bacteria</taxon>
        <taxon>Pseudomonadati</taxon>
        <taxon>Pseudomonadota</taxon>
        <taxon>Gammaproteobacteria</taxon>
        <taxon>Enterobacterales</taxon>
        <taxon>Enterobacteriaceae</taxon>
        <taxon>Klebsiella/Raoultella group</taxon>
        <taxon>Klebsiella</taxon>
        <taxon>Klebsiella pneumoniae complex</taxon>
    </lineage>
</organism>
<dbReference type="AlphaFoldDB" id="A0A485UNR8"/>
<protein>
    <recommendedName>
        <fullName evidence="3">Oligosaccharide repeat unit polymerase</fullName>
    </recommendedName>
</protein>
<feature type="transmembrane region" description="Helical" evidence="1">
    <location>
        <begin position="340"/>
        <end position="358"/>
    </location>
</feature>
<feature type="transmembrane region" description="Helical" evidence="1">
    <location>
        <begin position="164"/>
        <end position="195"/>
    </location>
</feature>
<keyword evidence="1" id="KW-0812">Transmembrane</keyword>
<dbReference type="EMBL" id="CAAHCZ010000003">
    <property type="protein sequence ID" value="VGM05626.1"/>
    <property type="molecule type" value="Genomic_DNA"/>
</dbReference>
<accession>A0A485UNR8</accession>
<feature type="transmembrane region" description="Helical" evidence="1">
    <location>
        <begin position="364"/>
        <end position="381"/>
    </location>
</feature>
<evidence type="ECO:0000256" key="1">
    <source>
        <dbReference type="SAM" id="Phobius"/>
    </source>
</evidence>
<name>A0A485UNR8_KLEPN</name>
<proteinExistence type="predicted"/>
<feature type="transmembrane region" description="Helical" evidence="1">
    <location>
        <begin position="134"/>
        <end position="152"/>
    </location>
</feature>
<gene>
    <name evidence="2" type="ORF">SAMEA4873656_02249</name>
</gene>
<evidence type="ECO:0008006" key="3">
    <source>
        <dbReference type="Google" id="ProtNLM"/>
    </source>
</evidence>